<evidence type="ECO:0000259" key="2">
    <source>
        <dbReference type="Pfam" id="PF01548"/>
    </source>
</evidence>
<protein>
    <submittedName>
        <fullName evidence="4">IS110 family transposase</fullName>
    </submittedName>
</protein>
<gene>
    <name evidence="4" type="ORF">ACFSKX_19345</name>
</gene>
<feature type="non-terminal residue" evidence="4">
    <location>
        <position position="1"/>
    </location>
</feature>
<keyword evidence="5" id="KW-1185">Reference proteome</keyword>
<dbReference type="Proteomes" id="UP001597425">
    <property type="component" value="Unassembled WGS sequence"/>
</dbReference>
<dbReference type="RefSeq" id="WP_377558813.1">
    <property type="nucleotide sequence ID" value="NZ_JBHUJD010000072.1"/>
</dbReference>
<feature type="domain" description="Transposase IS110-like N-terminal" evidence="2">
    <location>
        <begin position="6"/>
        <end position="139"/>
    </location>
</feature>
<evidence type="ECO:0000256" key="1">
    <source>
        <dbReference type="SAM" id="Coils"/>
    </source>
</evidence>
<dbReference type="InterPro" id="IPR003346">
    <property type="entry name" value="Transposase_20"/>
</dbReference>
<proteinExistence type="predicted"/>
<keyword evidence="1" id="KW-0175">Coiled coil</keyword>
<dbReference type="NCBIfam" id="NF033542">
    <property type="entry name" value="transpos_IS110"/>
    <property type="match status" value="1"/>
</dbReference>
<dbReference type="PANTHER" id="PTHR33055">
    <property type="entry name" value="TRANSPOSASE FOR INSERTION SEQUENCE ELEMENT IS1111A"/>
    <property type="match status" value="1"/>
</dbReference>
<dbReference type="InterPro" id="IPR047650">
    <property type="entry name" value="Transpos_IS110"/>
</dbReference>
<evidence type="ECO:0000259" key="3">
    <source>
        <dbReference type="Pfam" id="PF02371"/>
    </source>
</evidence>
<feature type="coiled-coil region" evidence="1">
    <location>
        <begin position="152"/>
        <end position="179"/>
    </location>
</feature>
<reference evidence="5" key="1">
    <citation type="journal article" date="2019" name="Int. J. Syst. Evol. Microbiol.">
        <title>The Global Catalogue of Microorganisms (GCM) 10K type strain sequencing project: providing services to taxonomists for standard genome sequencing and annotation.</title>
        <authorList>
            <consortium name="The Broad Institute Genomics Platform"/>
            <consortium name="The Broad Institute Genome Sequencing Center for Infectious Disease"/>
            <person name="Wu L."/>
            <person name="Ma J."/>
        </authorList>
    </citation>
    <scope>NUCLEOTIDE SEQUENCE [LARGE SCALE GENOMIC DNA]</scope>
    <source>
        <strain evidence="5">KCTC 12848</strain>
    </source>
</reference>
<organism evidence="4 5">
    <name type="scientific">Microbulbifer halophilus</name>
    <dbReference type="NCBI Taxonomy" id="453963"/>
    <lineage>
        <taxon>Bacteria</taxon>
        <taxon>Pseudomonadati</taxon>
        <taxon>Pseudomonadota</taxon>
        <taxon>Gammaproteobacteria</taxon>
        <taxon>Cellvibrionales</taxon>
        <taxon>Microbulbiferaceae</taxon>
        <taxon>Microbulbifer</taxon>
    </lineage>
</organism>
<dbReference type="Pfam" id="PF02371">
    <property type="entry name" value="Transposase_20"/>
    <property type="match status" value="1"/>
</dbReference>
<evidence type="ECO:0000313" key="5">
    <source>
        <dbReference type="Proteomes" id="UP001597425"/>
    </source>
</evidence>
<accession>A0ABW5EGT5</accession>
<dbReference type="Pfam" id="PF01548">
    <property type="entry name" value="DEDD_Tnp_IS110"/>
    <property type="match status" value="1"/>
</dbReference>
<dbReference type="PANTHER" id="PTHR33055:SF3">
    <property type="entry name" value="PUTATIVE TRANSPOSASE FOR IS117-RELATED"/>
    <property type="match status" value="1"/>
</dbReference>
<dbReference type="InterPro" id="IPR002525">
    <property type="entry name" value="Transp_IS110-like_N"/>
</dbReference>
<comment type="caution">
    <text evidence="4">The sequence shown here is derived from an EMBL/GenBank/DDBJ whole genome shotgun (WGS) entry which is preliminary data.</text>
</comment>
<dbReference type="EMBL" id="JBHUJD010000072">
    <property type="protein sequence ID" value="MFD2312579.1"/>
    <property type="molecule type" value="Genomic_DNA"/>
</dbReference>
<sequence>VCWLRDASTVKVKSRVFNNDEAGRRALLDWLQKQTKRSPHELGVMLEATSVYHEAVAYFLYEAGVRVHVANPHHVSEFGKSLGKRSKTDKKDSIVLARFLDSRSHTEWVPEAEEVRYLKALLSRLHALDTDIQRECNRQEKAEIQQASDQVLISITKVLQALEGERKRLEQEIDDHFDDHPGLKSDRKLLESIPGIGRVISSELTAVLRSRNFENAGQAAAFVGLVPVERQSGTSVRGRPSLSKAGSGRLRAKLYMGAVVAIRFNERIKAHYERLVAKGKSKMSALGAAMRKLVQMAYGVLAHQTSYDPQWAR</sequence>
<evidence type="ECO:0000313" key="4">
    <source>
        <dbReference type="EMBL" id="MFD2312579.1"/>
    </source>
</evidence>
<feature type="domain" description="Transposase IS116/IS110/IS902 C-terminal" evidence="3">
    <location>
        <begin position="188"/>
        <end position="273"/>
    </location>
</feature>
<name>A0ABW5EGT5_9GAMM</name>